<accession>A0A1M6NNL7</accession>
<gene>
    <name evidence="1" type="ORF">SAMN04488028_102330</name>
</gene>
<evidence type="ECO:0008006" key="3">
    <source>
        <dbReference type="Google" id="ProtNLM"/>
    </source>
</evidence>
<dbReference type="RefSeq" id="WP_084190437.1">
    <property type="nucleotide sequence ID" value="NZ_FRAA01000002.1"/>
</dbReference>
<dbReference type="Pfam" id="PF14054">
    <property type="entry name" value="DUF4249"/>
    <property type="match status" value="1"/>
</dbReference>
<proteinExistence type="predicted"/>
<dbReference type="Proteomes" id="UP000184474">
    <property type="component" value="Unassembled WGS sequence"/>
</dbReference>
<organism evidence="1 2">
    <name type="scientific">Reichenbachiella agariperforans</name>
    <dbReference type="NCBI Taxonomy" id="156994"/>
    <lineage>
        <taxon>Bacteria</taxon>
        <taxon>Pseudomonadati</taxon>
        <taxon>Bacteroidota</taxon>
        <taxon>Cytophagia</taxon>
        <taxon>Cytophagales</taxon>
        <taxon>Reichenbachiellaceae</taxon>
        <taxon>Reichenbachiella</taxon>
    </lineage>
</organism>
<evidence type="ECO:0000313" key="2">
    <source>
        <dbReference type="Proteomes" id="UP000184474"/>
    </source>
</evidence>
<sequence length="277" mass="32161">MVSRHGWVVLVFMCWACDFNRELETPYIEPHDQYFVECYMRPDELYNLTATEVSPIFEEYILDYSLDFDVYIIDQDTVELRQSLFVEPETGYIYNYGSGRRLPENIAGVSMLVISPARDTIRAYSRVPEQILLDTAFLIHNQVNISFYTSEDSEDNYYIYYLNYDVLNHSGAQIKKSEVAYLDFHDYSERVLKQSSLSGDSLDYADEVQVTLMRVTRENFLYQRSLQDAKNASKDNVTYPAPLEGNIENGVGIFTCYTEDIRRLVAHENVSGNSLPF</sequence>
<dbReference type="InterPro" id="IPR025345">
    <property type="entry name" value="DUF4249"/>
</dbReference>
<dbReference type="AlphaFoldDB" id="A0A1M6NNL7"/>
<protein>
    <recommendedName>
        <fullName evidence="3">DUF4249 domain-containing protein</fullName>
    </recommendedName>
</protein>
<dbReference type="STRING" id="156994.SAMN04488028_102330"/>
<dbReference type="EMBL" id="FRAA01000002">
    <property type="protein sequence ID" value="SHJ97196.1"/>
    <property type="molecule type" value="Genomic_DNA"/>
</dbReference>
<name>A0A1M6NNL7_REIAG</name>
<reference evidence="2" key="1">
    <citation type="submission" date="2016-11" db="EMBL/GenBank/DDBJ databases">
        <authorList>
            <person name="Varghese N."/>
            <person name="Submissions S."/>
        </authorList>
    </citation>
    <scope>NUCLEOTIDE SEQUENCE [LARGE SCALE GENOMIC DNA]</scope>
    <source>
        <strain evidence="2">DSM 26134</strain>
    </source>
</reference>
<evidence type="ECO:0000313" key="1">
    <source>
        <dbReference type="EMBL" id="SHJ97196.1"/>
    </source>
</evidence>
<keyword evidence="2" id="KW-1185">Reference proteome</keyword>